<sequence length="45" mass="5047">MAFSEFSDDWFANLLMQENYHQSGKGKLRGDSSQQVIGPITAGRK</sequence>
<name>A0A0W8FP07_9ZZZZ</name>
<feature type="region of interest" description="Disordered" evidence="1">
    <location>
        <begin position="23"/>
        <end position="45"/>
    </location>
</feature>
<evidence type="ECO:0000313" key="2">
    <source>
        <dbReference type="EMBL" id="KUG22661.1"/>
    </source>
</evidence>
<gene>
    <name evidence="2" type="ORF">ASZ90_007556</name>
</gene>
<protein>
    <submittedName>
        <fullName evidence="2">Uncharacterized protein</fullName>
    </submittedName>
</protein>
<organism evidence="2">
    <name type="scientific">hydrocarbon metagenome</name>
    <dbReference type="NCBI Taxonomy" id="938273"/>
    <lineage>
        <taxon>unclassified sequences</taxon>
        <taxon>metagenomes</taxon>
        <taxon>ecological metagenomes</taxon>
    </lineage>
</organism>
<dbReference type="AlphaFoldDB" id="A0A0W8FP07"/>
<dbReference type="EMBL" id="LNQE01000946">
    <property type="protein sequence ID" value="KUG22661.1"/>
    <property type="molecule type" value="Genomic_DNA"/>
</dbReference>
<reference evidence="2" key="1">
    <citation type="journal article" date="2015" name="Proc. Natl. Acad. Sci. U.S.A.">
        <title>Networks of energetic and metabolic interactions define dynamics in microbial communities.</title>
        <authorList>
            <person name="Embree M."/>
            <person name="Liu J.K."/>
            <person name="Al-Bassam M.M."/>
            <person name="Zengler K."/>
        </authorList>
    </citation>
    <scope>NUCLEOTIDE SEQUENCE</scope>
</reference>
<comment type="caution">
    <text evidence="2">The sequence shown here is derived from an EMBL/GenBank/DDBJ whole genome shotgun (WGS) entry which is preliminary data.</text>
</comment>
<evidence type="ECO:0000256" key="1">
    <source>
        <dbReference type="SAM" id="MobiDB-lite"/>
    </source>
</evidence>
<proteinExistence type="predicted"/>
<accession>A0A0W8FP07</accession>